<name>A0AAV7JK66_9METZ</name>
<dbReference type="SMART" id="SM00175">
    <property type="entry name" value="RAB"/>
    <property type="match status" value="1"/>
</dbReference>
<dbReference type="InterPro" id="IPR005225">
    <property type="entry name" value="Small_GTP-bd"/>
</dbReference>
<keyword evidence="2" id="KW-0342">GTP-binding</keyword>
<evidence type="ECO:0000256" key="1">
    <source>
        <dbReference type="ARBA" id="ARBA00022741"/>
    </source>
</evidence>
<dbReference type="NCBIfam" id="TIGR00231">
    <property type="entry name" value="small_GTP"/>
    <property type="match status" value="1"/>
</dbReference>
<dbReference type="SUPFAM" id="SSF52540">
    <property type="entry name" value="P-loop containing nucleoside triphosphate hydrolases"/>
    <property type="match status" value="1"/>
</dbReference>
<keyword evidence="1" id="KW-0547">Nucleotide-binding</keyword>
<feature type="transmembrane region" description="Helical" evidence="3">
    <location>
        <begin position="173"/>
        <end position="202"/>
    </location>
</feature>
<dbReference type="Pfam" id="PF00071">
    <property type="entry name" value="Ras"/>
    <property type="match status" value="1"/>
</dbReference>
<keyword evidence="3" id="KW-1133">Transmembrane helix</keyword>
<keyword evidence="3" id="KW-0812">Transmembrane</keyword>
<accession>A0AAV7JK66</accession>
<evidence type="ECO:0000256" key="3">
    <source>
        <dbReference type="SAM" id="Phobius"/>
    </source>
</evidence>
<dbReference type="FunFam" id="3.40.50.300:FF:001447">
    <property type="entry name" value="Ras-related protein Rab-1B"/>
    <property type="match status" value="1"/>
</dbReference>
<dbReference type="PANTHER" id="PTHR47977">
    <property type="entry name" value="RAS-RELATED PROTEIN RAB"/>
    <property type="match status" value="1"/>
</dbReference>
<reference evidence="4 5" key="1">
    <citation type="journal article" date="2023" name="BMC Biol.">
        <title>The compact genome of the sponge Oopsacas minuta (Hexactinellida) is lacking key metazoan core genes.</title>
        <authorList>
            <person name="Santini S."/>
            <person name="Schenkelaars Q."/>
            <person name="Jourda C."/>
            <person name="Duchesne M."/>
            <person name="Belahbib H."/>
            <person name="Rocher C."/>
            <person name="Selva M."/>
            <person name="Riesgo A."/>
            <person name="Vervoort M."/>
            <person name="Leys S.P."/>
            <person name="Kodjabachian L."/>
            <person name="Le Bivic A."/>
            <person name="Borchiellini C."/>
            <person name="Claverie J.M."/>
            <person name="Renard E."/>
        </authorList>
    </citation>
    <scope>NUCLEOTIDE SEQUENCE [LARGE SCALE GENOMIC DNA]</scope>
    <source>
        <strain evidence="4">SPO-2</strain>
    </source>
</reference>
<dbReference type="InterPro" id="IPR027417">
    <property type="entry name" value="P-loop_NTPase"/>
</dbReference>
<feature type="transmembrane region" description="Helical" evidence="3">
    <location>
        <begin position="246"/>
        <end position="267"/>
    </location>
</feature>
<protein>
    <submittedName>
        <fullName evidence="4">Uncharacterized protein</fullName>
    </submittedName>
</protein>
<evidence type="ECO:0000313" key="4">
    <source>
        <dbReference type="EMBL" id="KAI6649259.1"/>
    </source>
</evidence>
<feature type="transmembrane region" description="Helical" evidence="3">
    <location>
        <begin position="108"/>
        <end position="127"/>
    </location>
</feature>
<comment type="caution">
    <text evidence="4">The sequence shown here is derived from an EMBL/GenBank/DDBJ whole genome shotgun (WGS) entry which is preliminary data.</text>
</comment>
<feature type="transmembrane region" description="Helical" evidence="3">
    <location>
        <begin position="47"/>
        <end position="71"/>
    </location>
</feature>
<proteinExistence type="predicted"/>
<dbReference type="PRINTS" id="PR00449">
    <property type="entry name" value="RASTRNSFRMNG"/>
</dbReference>
<dbReference type="Proteomes" id="UP001165289">
    <property type="component" value="Unassembled WGS sequence"/>
</dbReference>
<dbReference type="PROSITE" id="PS51421">
    <property type="entry name" value="RAS"/>
    <property type="match status" value="1"/>
</dbReference>
<sequence>MFGFSAGEVVRAYPITGFTPFRLSNSCELLPVGWLYRLYQFPIAYRIFHALWCCFTILAISLFLWLFHILTKVYRKSLNQIRYVFPIIILTLSVLINFILSVVLQTVVFGNILYCLFVVMLYIAVIIEVRRFGRVLEEIRNGSILNVENSFEKEYYMIKLSHDKRTIRKYGTVVSLILFLLGLDLFSQSIYIIFNVFIYSILINPCWFKHVYGIPLNFQLTSHTIDNLELSADYLILFRDIMSGCYFFGFICFNTGMLIIPIMHSVFKKLSKTREIEDTAGQERFRTLTPSYYRGAHGVIIVYDTTCVESFNSLQTWYNEMGTYCTNPDGVTMLVGNKTDRKAEKAITREQGLQFARRHSMLFIETSAKLNEHVQVAFEELVRKILQTPTLITAVKDKYAPLTMPDLEDSSGQQASCSYIC</sequence>
<dbReference type="EMBL" id="JAKMXF010000321">
    <property type="protein sequence ID" value="KAI6649259.1"/>
    <property type="molecule type" value="Genomic_DNA"/>
</dbReference>
<organism evidence="4 5">
    <name type="scientific">Oopsacas minuta</name>
    <dbReference type="NCBI Taxonomy" id="111878"/>
    <lineage>
        <taxon>Eukaryota</taxon>
        <taxon>Metazoa</taxon>
        <taxon>Porifera</taxon>
        <taxon>Hexactinellida</taxon>
        <taxon>Hexasterophora</taxon>
        <taxon>Lyssacinosida</taxon>
        <taxon>Leucopsacidae</taxon>
        <taxon>Oopsacas</taxon>
    </lineage>
</organism>
<dbReference type="GO" id="GO:0003924">
    <property type="term" value="F:GTPase activity"/>
    <property type="evidence" value="ECO:0007669"/>
    <property type="project" value="InterPro"/>
</dbReference>
<dbReference type="InterPro" id="IPR050227">
    <property type="entry name" value="Rab"/>
</dbReference>
<evidence type="ECO:0000256" key="2">
    <source>
        <dbReference type="ARBA" id="ARBA00023134"/>
    </source>
</evidence>
<evidence type="ECO:0000313" key="5">
    <source>
        <dbReference type="Proteomes" id="UP001165289"/>
    </source>
</evidence>
<keyword evidence="3" id="KW-0472">Membrane</keyword>
<dbReference type="GO" id="GO:0005525">
    <property type="term" value="F:GTP binding"/>
    <property type="evidence" value="ECO:0007669"/>
    <property type="project" value="UniProtKB-KW"/>
</dbReference>
<dbReference type="PROSITE" id="PS51419">
    <property type="entry name" value="RAB"/>
    <property type="match status" value="1"/>
</dbReference>
<dbReference type="SMART" id="SM00174">
    <property type="entry name" value="RHO"/>
    <property type="match status" value="1"/>
</dbReference>
<dbReference type="AlphaFoldDB" id="A0AAV7JK66"/>
<dbReference type="SMART" id="SM00173">
    <property type="entry name" value="RAS"/>
    <property type="match status" value="1"/>
</dbReference>
<keyword evidence="5" id="KW-1185">Reference proteome</keyword>
<dbReference type="Gene3D" id="3.40.50.300">
    <property type="entry name" value="P-loop containing nucleotide triphosphate hydrolases"/>
    <property type="match status" value="1"/>
</dbReference>
<feature type="transmembrane region" description="Helical" evidence="3">
    <location>
        <begin position="83"/>
        <end position="102"/>
    </location>
</feature>
<dbReference type="InterPro" id="IPR001806">
    <property type="entry name" value="Small_GTPase"/>
</dbReference>
<gene>
    <name evidence="4" type="ORF">LOD99_11626</name>
</gene>